<sequence>MESKRSRVKTIHEKILCHSIIGRSAKYLIKTVDVTVDFIKPVIELSTSELFYRIEKAPSDELSIQFNHFTMTNKVDLLLTCLLEVCSPFNLFIDETYLSTMVRNE</sequence>
<evidence type="ECO:0000313" key="2">
    <source>
        <dbReference type="Proteomes" id="UP000277204"/>
    </source>
</evidence>
<dbReference type="STRING" id="48269.A0A183LM59"/>
<dbReference type="GO" id="GO:0003341">
    <property type="term" value="P:cilium movement"/>
    <property type="evidence" value="ECO:0007669"/>
    <property type="project" value="TreeGrafter"/>
</dbReference>
<dbReference type="EMBL" id="UZAI01001599">
    <property type="protein sequence ID" value="VDO63586.1"/>
    <property type="molecule type" value="Genomic_DNA"/>
</dbReference>
<dbReference type="GO" id="GO:1904158">
    <property type="term" value="P:axonemal central apparatus assembly"/>
    <property type="evidence" value="ECO:0007669"/>
    <property type="project" value="TreeGrafter"/>
</dbReference>
<protein>
    <submittedName>
        <fullName evidence="1">Uncharacterized protein</fullName>
    </submittedName>
</protein>
<dbReference type="GO" id="GO:0005930">
    <property type="term" value="C:axoneme"/>
    <property type="evidence" value="ECO:0007669"/>
    <property type="project" value="TreeGrafter"/>
</dbReference>
<dbReference type="AlphaFoldDB" id="A0A183LM59"/>
<dbReference type="Proteomes" id="UP000277204">
    <property type="component" value="Unassembled WGS sequence"/>
</dbReference>
<proteinExistence type="predicted"/>
<keyword evidence="2" id="KW-1185">Reference proteome</keyword>
<dbReference type="PANTHER" id="PTHR23053">
    <property type="entry name" value="DLEC1 DELETED IN LUNG AND ESOPHAGEAL CANCER 1"/>
    <property type="match status" value="1"/>
</dbReference>
<accession>A0A183LM59</accession>
<name>A0A183LM59_9TREM</name>
<dbReference type="InterPro" id="IPR033305">
    <property type="entry name" value="Hydin-like"/>
</dbReference>
<dbReference type="PANTHER" id="PTHR23053:SF0">
    <property type="entry name" value="HYDROCEPHALUS-INDUCING PROTEIN HOMOLOG"/>
    <property type="match status" value="1"/>
</dbReference>
<organism evidence="1 2">
    <name type="scientific">Schistosoma margrebowiei</name>
    <dbReference type="NCBI Taxonomy" id="48269"/>
    <lineage>
        <taxon>Eukaryota</taxon>
        <taxon>Metazoa</taxon>
        <taxon>Spiralia</taxon>
        <taxon>Lophotrochozoa</taxon>
        <taxon>Platyhelminthes</taxon>
        <taxon>Trematoda</taxon>
        <taxon>Digenea</taxon>
        <taxon>Strigeidida</taxon>
        <taxon>Schistosomatoidea</taxon>
        <taxon>Schistosomatidae</taxon>
        <taxon>Schistosoma</taxon>
    </lineage>
</organism>
<evidence type="ECO:0000313" key="1">
    <source>
        <dbReference type="EMBL" id="VDO63586.1"/>
    </source>
</evidence>
<gene>
    <name evidence="1" type="ORF">SMRZ_LOCUS4884</name>
</gene>
<reference evidence="1 2" key="1">
    <citation type="submission" date="2018-11" db="EMBL/GenBank/DDBJ databases">
        <authorList>
            <consortium name="Pathogen Informatics"/>
        </authorList>
    </citation>
    <scope>NUCLEOTIDE SEQUENCE [LARGE SCALE GENOMIC DNA]</scope>
    <source>
        <strain evidence="1 2">Zambia</strain>
    </source>
</reference>